<evidence type="ECO:0000313" key="1">
    <source>
        <dbReference type="EMBL" id="GAI48596.1"/>
    </source>
</evidence>
<dbReference type="AlphaFoldDB" id="X1Q1H8"/>
<reference evidence="1" key="1">
    <citation type="journal article" date="2014" name="Front. Microbiol.">
        <title>High frequency of phylogenetically diverse reductive dehalogenase-homologous genes in deep subseafloor sedimentary metagenomes.</title>
        <authorList>
            <person name="Kawai M."/>
            <person name="Futagami T."/>
            <person name="Toyoda A."/>
            <person name="Takaki Y."/>
            <person name="Nishi S."/>
            <person name="Hori S."/>
            <person name="Arai W."/>
            <person name="Tsubouchi T."/>
            <person name="Morono Y."/>
            <person name="Uchiyama I."/>
            <person name="Ito T."/>
            <person name="Fujiyama A."/>
            <person name="Inagaki F."/>
            <person name="Takami H."/>
        </authorList>
    </citation>
    <scope>NUCLEOTIDE SEQUENCE</scope>
    <source>
        <strain evidence="1">Expedition CK06-06</strain>
    </source>
</reference>
<accession>X1Q1H8</accession>
<comment type="caution">
    <text evidence="1">The sequence shown here is derived from an EMBL/GenBank/DDBJ whole genome shotgun (WGS) entry which is preliminary data.</text>
</comment>
<proteinExistence type="predicted"/>
<sequence length="104" mass="11666">MGVGAIVLLIVIFSAGWVVTSGSAQAKAEEMAEDAVLDRLAPICVVQFMQDPNKKERLKELKELDSWKRGDYVKERGWATMPGEKEPDSRVADECARRLMELKQ</sequence>
<organism evidence="1">
    <name type="scientific">marine sediment metagenome</name>
    <dbReference type="NCBI Taxonomy" id="412755"/>
    <lineage>
        <taxon>unclassified sequences</taxon>
        <taxon>metagenomes</taxon>
        <taxon>ecological metagenomes</taxon>
    </lineage>
</organism>
<dbReference type="EMBL" id="BARV01035903">
    <property type="protein sequence ID" value="GAI48596.1"/>
    <property type="molecule type" value="Genomic_DNA"/>
</dbReference>
<protein>
    <submittedName>
        <fullName evidence="1">Uncharacterized protein</fullName>
    </submittedName>
</protein>
<name>X1Q1H8_9ZZZZ</name>
<gene>
    <name evidence="1" type="ORF">S06H3_55915</name>
</gene>